<dbReference type="PANTHER" id="PTHR33678">
    <property type="entry name" value="BLL1576 PROTEIN"/>
    <property type="match status" value="1"/>
</dbReference>
<evidence type="ECO:0000259" key="1">
    <source>
        <dbReference type="Pfam" id="PF03050"/>
    </source>
</evidence>
<proteinExistence type="predicted"/>
<comment type="caution">
    <text evidence="2">The sequence shown here is derived from an EMBL/GenBank/DDBJ whole genome shotgun (WGS) entry which is preliminary data.</text>
</comment>
<feature type="domain" description="Transposase IS66 central" evidence="1">
    <location>
        <begin position="5"/>
        <end position="131"/>
    </location>
</feature>
<name>A0AAV2VYQ0_9VIBR</name>
<dbReference type="InterPro" id="IPR004291">
    <property type="entry name" value="Transposase_IS66_central"/>
</dbReference>
<protein>
    <recommendedName>
        <fullName evidence="1">Transposase IS66 central domain-containing protein</fullName>
    </recommendedName>
</protein>
<organism evidence="2 3">
    <name type="scientific">Vibrio nigripulchritudo SOn1</name>
    <dbReference type="NCBI Taxonomy" id="1238450"/>
    <lineage>
        <taxon>Bacteria</taxon>
        <taxon>Pseudomonadati</taxon>
        <taxon>Pseudomonadota</taxon>
        <taxon>Gammaproteobacteria</taxon>
        <taxon>Vibrionales</taxon>
        <taxon>Vibrionaceae</taxon>
        <taxon>Vibrio</taxon>
    </lineage>
</organism>
<dbReference type="EMBL" id="CAOF01000186">
    <property type="protein sequence ID" value="CCO49766.1"/>
    <property type="molecule type" value="Genomic_DNA"/>
</dbReference>
<sequence>MGATSHILRNVIAISESADPDNHQIGARLALIAHSVFRVRHRYENNELAKELYLRRMRRLRSSWLLYLKKGSYQCSSRYRGRCQRILNDDEMLWRFLGQEQVPLTNNAAERVIRGYVLWRKCCYGVRSYRGELFRQRMLSLIETAKSLKLNPYQWLQSIVKACIEKTAYPLPQELLTR</sequence>
<reference evidence="2 3" key="1">
    <citation type="journal article" date="2013" name="ISME J.">
        <title>Comparative genomics of pathogenic lineages of Vibrio nigripulchritudo identifies virulence-associated traits.</title>
        <authorList>
            <person name="Goudenege D."/>
            <person name="Labreuche Y."/>
            <person name="Krin E."/>
            <person name="Ansquer D."/>
            <person name="Mangenot S."/>
            <person name="Calteau A."/>
            <person name="Medigue C."/>
            <person name="Mazel D."/>
            <person name="Polz M.F."/>
            <person name="Le Roux F."/>
        </authorList>
    </citation>
    <scope>NUCLEOTIDE SEQUENCE [LARGE SCALE GENOMIC DNA]</scope>
    <source>
        <strain evidence="2 3">SOn1</strain>
    </source>
</reference>
<gene>
    <name evidence="2" type="ORF">VIBNISOn1_90008</name>
</gene>
<evidence type="ECO:0000313" key="2">
    <source>
        <dbReference type="EMBL" id="CCO49766.1"/>
    </source>
</evidence>
<accession>A0AAV2VYQ0</accession>
<dbReference type="Pfam" id="PF03050">
    <property type="entry name" value="DDE_Tnp_IS66"/>
    <property type="match status" value="1"/>
</dbReference>
<dbReference type="AlphaFoldDB" id="A0AAV2VYQ0"/>
<dbReference type="InterPro" id="IPR052344">
    <property type="entry name" value="Transposase-related"/>
</dbReference>
<evidence type="ECO:0000313" key="3">
    <source>
        <dbReference type="Proteomes" id="UP000018211"/>
    </source>
</evidence>
<dbReference type="Proteomes" id="UP000018211">
    <property type="component" value="Unassembled WGS sequence"/>
</dbReference>